<dbReference type="EMBL" id="BGPR01012231">
    <property type="protein sequence ID" value="GBN55178.1"/>
    <property type="molecule type" value="Genomic_DNA"/>
</dbReference>
<reference evidence="1 2" key="1">
    <citation type="journal article" date="2019" name="Sci. Rep.">
        <title>Orb-weaving spider Araneus ventricosus genome elucidates the spidroin gene catalogue.</title>
        <authorList>
            <person name="Kono N."/>
            <person name="Nakamura H."/>
            <person name="Ohtoshi R."/>
            <person name="Moran D.A.P."/>
            <person name="Shinohara A."/>
            <person name="Yoshida Y."/>
            <person name="Fujiwara M."/>
            <person name="Mori M."/>
            <person name="Tomita M."/>
            <person name="Arakawa K."/>
        </authorList>
    </citation>
    <scope>NUCLEOTIDE SEQUENCE [LARGE SCALE GENOMIC DNA]</scope>
</reference>
<protein>
    <submittedName>
        <fullName evidence="1">Uncharacterized protein</fullName>
    </submittedName>
</protein>
<sequence>MLEKSSQMPFLLGAFRGDIFSDGDLCTPKVARGGRQQQEMDANVSSCFFKSPVTAEDMTEYTLSKIKNGFRADLHDARIPNSGGHSLRAL</sequence>
<keyword evidence="2" id="KW-1185">Reference proteome</keyword>
<comment type="caution">
    <text evidence="1">The sequence shown here is derived from an EMBL/GenBank/DDBJ whole genome shotgun (WGS) entry which is preliminary data.</text>
</comment>
<gene>
    <name evidence="1" type="ORF">AVEN_210152_1</name>
</gene>
<name>A0A4Y2PTF7_ARAVE</name>
<proteinExistence type="predicted"/>
<dbReference type="AlphaFoldDB" id="A0A4Y2PTF7"/>
<organism evidence="1 2">
    <name type="scientific">Araneus ventricosus</name>
    <name type="common">Orbweaver spider</name>
    <name type="synonym">Epeira ventricosa</name>
    <dbReference type="NCBI Taxonomy" id="182803"/>
    <lineage>
        <taxon>Eukaryota</taxon>
        <taxon>Metazoa</taxon>
        <taxon>Ecdysozoa</taxon>
        <taxon>Arthropoda</taxon>
        <taxon>Chelicerata</taxon>
        <taxon>Arachnida</taxon>
        <taxon>Araneae</taxon>
        <taxon>Araneomorphae</taxon>
        <taxon>Entelegynae</taxon>
        <taxon>Araneoidea</taxon>
        <taxon>Araneidae</taxon>
        <taxon>Araneus</taxon>
    </lineage>
</organism>
<evidence type="ECO:0000313" key="2">
    <source>
        <dbReference type="Proteomes" id="UP000499080"/>
    </source>
</evidence>
<evidence type="ECO:0000313" key="1">
    <source>
        <dbReference type="EMBL" id="GBN55178.1"/>
    </source>
</evidence>
<dbReference type="Proteomes" id="UP000499080">
    <property type="component" value="Unassembled WGS sequence"/>
</dbReference>
<accession>A0A4Y2PTF7</accession>